<dbReference type="RefSeq" id="WP_343861434.1">
    <property type="nucleotide sequence ID" value="NZ_BAAAFD010000010.1"/>
</dbReference>
<sequence length="314" mass="36496">MNGISLKDLRWFTTFTNEFYDSKAVSIWQAVLFILPYFDDDASVNYFEDIQRMELEVYEDLIERLNKKGQPLLRNDASPNYEHSYTEWDDMGNLLLSEEQINEVLPELNRSRLLVIEDIDEADNIYQQLKIEIRNSRQNRPTKIELVEDTLRDDLERVLIKKTSLDAVFSVGMSNEMEEQVVSEVDKPATWEDVAVSIHMREVKSAGTDYTDGESEFYIVFKAKQKILCQGTLKSLKFQGKKKPKPNQLFHLLTSFGESASRQNPPYTAKSYPVTISKLRNLLKEHTGIPNDPFKAKEENRPHTARFKVKVLMD</sequence>
<dbReference type="Proteomes" id="UP001500359">
    <property type="component" value="Unassembled WGS sequence"/>
</dbReference>
<proteinExistence type="predicted"/>
<protein>
    <submittedName>
        <fullName evidence="1">Uncharacterized protein</fullName>
    </submittedName>
</protein>
<dbReference type="EMBL" id="BAAAFD010000010">
    <property type="protein sequence ID" value="GAA0858866.1"/>
    <property type="molecule type" value="Genomic_DNA"/>
</dbReference>
<evidence type="ECO:0000313" key="1">
    <source>
        <dbReference type="EMBL" id="GAA0858866.1"/>
    </source>
</evidence>
<reference evidence="2" key="1">
    <citation type="journal article" date="2019" name="Int. J. Syst. Evol. Microbiol.">
        <title>The Global Catalogue of Microorganisms (GCM) 10K type strain sequencing project: providing services to taxonomists for standard genome sequencing and annotation.</title>
        <authorList>
            <consortium name="The Broad Institute Genomics Platform"/>
            <consortium name="The Broad Institute Genome Sequencing Center for Infectious Disease"/>
            <person name="Wu L."/>
            <person name="Ma J."/>
        </authorList>
    </citation>
    <scope>NUCLEOTIDE SEQUENCE [LARGE SCALE GENOMIC DNA]</scope>
    <source>
        <strain evidence="2">JCM 15896</strain>
    </source>
</reference>
<evidence type="ECO:0000313" key="2">
    <source>
        <dbReference type="Proteomes" id="UP001500359"/>
    </source>
</evidence>
<comment type="caution">
    <text evidence="1">The sequence shown here is derived from an EMBL/GenBank/DDBJ whole genome shotgun (WGS) entry which is preliminary data.</text>
</comment>
<accession>A0ABP3X106</accession>
<organism evidence="1 2">
    <name type="scientific">Aliiglaciecola litoralis</name>
    <dbReference type="NCBI Taxonomy" id="582857"/>
    <lineage>
        <taxon>Bacteria</taxon>
        <taxon>Pseudomonadati</taxon>
        <taxon>Pseudomonadota</taxon>
        <taxon>Gammaproteobacteria</taxon>
        <taxon>Alteromonadales</taxon>
        <taxon>Alteromonadaceae</taxon>
        <taxon>Aliiglaciecola</taxon>
    </lineage>
</organism>
<name>A0ABP3X106_9ALTE</name>
<keyword evidence="2" id="KW-1185">Reference proteome</keyword>
<gene>
    <name evidence="1" type="ORF">GCM10009114_30100</name>
</gene>